<feature type="region of interest" description="Disordered" evidence="7">
    <location>
        <begin position="177"/>
        <end position="210"/>
    </location>
</feature>
<evidence type="ECO:0000256" key="4">
    <source>
        <dbReference type="ARBA" id="ARBA00022989"/>
    </source>
</evidence>
<reference evidence="8 9" key="1">
    <citation type="journal article" date="2018" name="Science">
        <title>The opium poppy genome and morphinan production.</title>
        <authorList>
            <person name="Guo L."/>
            <person name="Winzer T."/>
            <person name="Yang X."/>
            <person name="Li Y."/>
            <person name="Ning Z."/>
            <person name="He Z."/>
            <person name="Teodor R."/>
            <person name="Lu Y."/>
            <person name="Bowser T.A."/>
            <person name="Graham I.A."/>
            <person name="Ye K."/>
        </authorList>
    </citation>
    <scope>NUCLEOTIDE SEQUENCE [LARGE SCALE GENOMIC DNA]</scope>
    <source>
        <strain evidence="9">cv. HN1</strain>
        <tissue evidence="8">Leaves</tissue>
    </source>
</reference>
<dbReference type="GO" id="GO:0005381">
    <property type="term" value="F:iron ion transmembrane transporter activity"/>
    <property type="evidence" value="ECO:0007669"/>
    <property type="project" value="UniProtKB-UniRule"/>
</dbReference>
<dbReference type="Pfam" id="PF06963">
    <property type="entry name" value="FPN1"/>
    <property type="match status" value="1"/>
</dbReference>
<comment type="function">
    <text evidence="6">May be involved in iron transport and iron homeostasis.</text>
</comment>
<dbReference type="EMBL" id="CM010720">
    <property type="protein sequence ID" value="RZC66811.1"/>
    <property type="molecule type" value="Genomic_DNA"/>
</dbReference>
<evidence type="ECO:0000256" key="3">
    <source>
        <dbReference type="ARBA" id="ARBA00022692"/>
    </source>
</evidence>
<dbReference type="PANTHER" id="PTHR11660">
    <property type="entry name" value="SOLUTE CARRIER FAMILY 40 MEMBER"/>
    <property type="match status" value="1"/>
</dbReference>
<keyword evidence="2 6" id="KW-0813">Transport</keyword>
<sequence length="289" mass="33014">MENEKSLKLLWRLKIGMRLLKRLKGVYWGFTRPRFFREATKNFYVTLRCAASVWIQDNNISVWMLMDGGATSELGLWMFDLSVTQQVQDQVHDSDRRFVGGVQNSLQYYSIYCRTLLKSRASECMDEISHQNLAQDDNAIVKRGRGRPPTPTTADKGMTLGNNGVKLEMENAIELEQDNAIAERSRGRPPKNNSGRTWRPPTNADKKSDYLTGDTVRDKWLGKLLQGIEYVCDSKDYGKYEHKEKCGSLSLEKETSLWPDVAVTTIIALEKASHDAFSGDSEKYIKIVR</sequence>
<dbReference type="PANTHER" id="PTHR11660:SF57">
    <property type="entry name" value="SOLUTE CARRIER FAMILY 40 MEMBER"/>
    <property type="match status" value="1"/>
</dbReference>
<proteinExistence type="inferred from homology"/>
<organism evidence="8 9">
    <name type="scientific">Papaver somniferum</name>
    <name type="common">Opium poppy</name>
    <dbReference type="NCBI Taxonomy" id="3469"/>
    <lineage>
        <taxon>Eukaryota</taxon>
        <taxon>Viridiplantae</taxon>
        <taxon>Streptophyta</taxon>
        <taxon>Embryophyta</taxon>
        <taxon>Tracheophyta</taxon>
        <taxon>Spermatophyta</taxon>
        <taxon>Magnoliopsida</taxon>
        <taxon>Ranunculales</taxon>
        <taxon>Papaveraceae</taxon>
        <taxon>Papaveroideae</taxon>
        <taxon>Papaver</taxon>
    </lineage>
</organism>
<evidence type="ECO:0000313" key="9">
    <source>
        <dbReference type="Proteomes" id="UP000316621"/>
    </source>
</evidence>
<evidence type="ECO:0000256" key="5">
    <source>
        <dbReference type="ARBA" id="ARBA00023136"/>
    </source>
</evidence>
<keyword evidence="3" id="KW-0812">Transmembrane</keyword>
<keyword evidence="5" id="KW-0472">Membrane</keyword>
<evidence type="ECO:0000256" key="1">
    <source>
        <dbReference type="ARBA" id="ARBA00004141"/>
    </source>
</evidence>
<dbReference type="AlphaFoldDB" id="A0A4Y7K3H3"/>
<keyword evidence="6" id="KW-0406">Ion transport</keyword>
<feature type="region of interest" description="Disordered" evidence="7">
    <location>
        <begin position="141"/>
        <end position="162"/>
    </location>
</feature>
<dbReference type="Gramene" id="RZC66811">
    <property type="protein sequence ID" value="RZC66811"/>
    <property type="gene ID" value="C5167_010510"/>
</dbReference>
<evidence type="ECO:0000256" key="7">
    <source>
        <dbReference type="SAM" id="MobiDB-lite"/>
    </source>
</evidence>
<gene>
    <name evidence="8" type="ORF">C5167_010510</name>
</gene>
<comment type="similarity">
    <text evidence="6">Belongs to the ferroportin (FP) (TC 2.A.100) family. SLC40A subfamily.</text>
</comment>
<dbReference type="Proteomes" id="UP000316621">
    <property type="component" value="Chromosome 6"/>
</dbReference>
<name>A0A4Y7K3H3_PAPSO</name>
<dbReference type="GO" id="GO:0016020">
    <property type="term" value="C:membrane"/>
    <property type="evidence" value="ECO:0007669"/>
    <property type="project" value="UniProtKB-SubCell"/>
</dbReference>
<protein>
    <recommendedName>
        <fullName evidence="6">Solute carrier family 40 member</fullName>
    </recommendedName>
</protein>
<keyword evidence="4" id="KW-1133">Transmembrane helix</keyword>
<accession>A0A4Y7K3H3</accession>
<comment type="subcellular location">
    <subcellularLocation>
        <location evidence="1 6">Membrane</location>
        <topology evidence="1 6">Multi-pass membrane protein</topology>
    </subcellularLocation>
</comment>
<dbReference type="InterPro" id="IPR009716">
    <property type="entry name" value="Ferroportin-1"/>
</dbReference>
<evidence type="ECO:0000256" key="2">
    <source>
        <dbReference type="ARBA" id="ARBA00022448"/>
    </source>
</evidence>
<evidence type="ECO:0000256" key="6">
    <source>
        <dbReference type="RuleBase" id="RU365065"/>
    </source>
</evidence>
<keyword evidence="9" id="KW-1185">Reference proteome</keyword>
<evidence type="ECO:0000313" key="8">
    <source>
        <dbReference type="EMBL" id="RZC66811.1"/>
    </source>
</evidence>